<dbReference type="InterPro" id="IPR056141">
    <property type="entry name" value="DUF7724"/>
</dbReference>
<dbReference type="AlphaFoldDB" id="A0A3E4QPI9"/>
<feature type="domain" description="DUF7724" evidence="1">
    <location>
        <begin position="12"/>
        <end position="95"/>
    </location>
</feature>
<gene>
    <name evidence="2" type="ORF">DXC81_09335</name>
</gene>
<reference evidence="2 3" key="1">
    <citation type="submission" date="2018-08" db="EMBL/GenBank/DDBJ databases">
        <title>A genome reference for cultivated species of the human gut microbiota.</title>
        <authorList>
            <person name="Zou Y."/>
            <person name="Xue W."/>
            <person name="Luo G."/>
        </authorList>
    </citation>
    <scope>NUCLEOTIDE SEQUENCE [LARGE SCALE GENOMIC DNA]</scope>
    <source>
        <strain evidence="2 3">TF08-14</strain>
    </source>
</reference>
<dbReference type="Proteomes" id="UP000260943">
    <property type="component" value="Unassembled WGS sequence"/>
</dbReference>
<evidence type="ECO:0000259" key="1">
    <source>
        <dbReference type="Pfam" id="PF24849"/>
    </source>
</evidence>
<comment type="caution">
    <text evidence="2">The sequence shown here is derived from an EMBL/GenBank/DDBJ whole genome shotgun (WGS) entry which is preliminary data.</text>
</comment>
<proteinExistence type="predicted"/>
<dbReference type="Pfam" id="PF24849">
    <property type="entry name" value="DUF7724"/>
    <property type="match status" value="1"/>
</dbReference>
<sequence>MDDGKATGDGRAAIGCEGGYTVFTGCGLAIRFRAPYSLRRYIRVKEWDRGYLVVDAEYAHSPEPVEEYIDLVPVLEDLYIDPADYLPRIREVVVDEG</sequence>
<organism evidence="2 3">
    <name type="scientific">Collinsella tanakaei</name>
    <dbReference type="NCBI Taxonomy" id="626935"/>
    <lineage>
        <taxon>Bacteria</taxon>
        <taxon>Bacillati</taxon>
        <taxon>Actinomycetota</taxon>
        <taxon>Coriobacteriia</taxon>
        <taxon>Coriobacteriales</taxon>
        <taxon>Coriobacteriaceae</taxon>
        <taxon>Collinsella</taxon>
    </lineage>
</organism>
<name>A0A3E4QPI9_9ACTN</name>
<dbReference type="RefSeq" id="WP_117680145.1">
    <property type="nucleotide sequence ID" value="NZ_QSRJ01000012.1"/>
</dbReference>
<accession>A0A3E4QPI9</accession>
<dbReference type="EMBL" id="QSRJ01000012">
    <property type="protein sequence ID" value="RGL08125.1"/>
    <property type="molecule type" value="Genomic_DNA"/>
</dbReference>
<evidence type="ECO:0000313" key="3">
    <source>
        <dbReference type="Proteomes" id="UP000260943"/>
    </source>
</evidence>
<evidence type="ECO:0000313" key="2">
    <source>
        <dbReference type="EMBL" id="RGL08125.1"/>
    </source>
</evidence>
<protein>
    <recommendedName>
        <fullName evidence="1">DUF7724 domain-containing protein</fullName>
    </recommendedName>
</protein>